<feature type="domain" description="Recombinase" evidence="3">
    <location>
        <begin position="177"/>
        <end position="317"/>
    </location>
</feature>
<dbReference type="InterPro" id="IPR011109">
    <property type="entry name" value="DNA_bind_recombinase_dom"/>
</dbReference>
<reference evidence="4 5" key="1">
    <citation type="journal article" date="2014" name="Int. J. Syst. Evol. Microbiol.">
        <title>Complete genome of a new Firmicutes species belonging to the dominant human colonic microbiota ('Ruminococcus bicirculans') reveals two chromosomes and a selective capacity to utilize plant glucans.</title>
        <authorList>
            <consortium name="NISC Comparative Sequencing Program"/>
            <person name="Wegmann U."/>
            <person name="Louis P."/>
            <person name="Goesmann A."/>
            <person name="Henrissat B."/>
            <person name="Duncan S.H."/>
            <person name="Flint H.J."/>
        </authorList>
    </citation>
    <scope>NUCLEOTIDE SEQUENCE [LARGE SCALE GENOMIC DNA]</scope>
    <source>
        <strain evidence="4 5">80/3</strain>
    </source>
</reference>
<dbReference type="SMART" id="SM00857">
    <property type="entry name" value="Resolvase"/>
    <property type="match status" value="1"/>
</dbReference>
<organism evidence="4 5">
    <name type="scientific">Ruminococcus bicirculans</name>
    <name type="common">ex Wegman et al. 2014</name>
    <dbReference type="NCBI Taxonomy" id="1160721"/>
    <lineage>
        <taxon>Bacteria</taxon>
        <taxon>Bacillati</taxon>
        <taxon>Bacillota</taxon>
        <taxon>Clostridia</taxon>
        <taxon>Eubacteriales</taxon>
        <taxon>Oscillospiraceae</taxon>
        <taxon>Ruminococcus</taxon>
    </lineage>
</organism>
<dbReference type="PANTHER" id="PTHR30461:SF23">
    <property type="entry name" value="DNA RECOMBINASE-RELATED"/>
    <property type="match status" value="1"/>
</dbReference>
<protein>
    <submittedName>
        <fullName evidence="4">Site-specific DNA recombinase</fullName>
    </submittedName>
</protein>
<evidence type="ECO:0000313" key="4">
    <source>
        <dbReference type="EMBL" id="CCO04597.1"/>
    </source>
</evidence>
<dbReference type="Pfam" id="PF00239">
    <property type="entry name" value="Resolvase"/>
    <property type="match status" value="1"/>
</dbReference>
<gene>
    <name evidence="4" type="ORF">RBI_I00882</name>
</gene>
<evidence type="ECO:0000259" key="2">
    <source>
        <dbReference type="PROSITE" id="PS51736"/>
    </source>
</evidence>
<evidence type="ECO:0000259" key="3">
    <source>
        <dbReference type="PROSITE" id="PS51737"/>
    </source>
</evidence>
<dbReference type="PANTHER" id="PTHR30461">
    <property type="entry name" value="DNA-INVERTASE FROM LAMBDOID PROPHAGE"/>
    <property type="match status" value="1"/>
</dbReference>
<keyword evidence="5" id="KW-1185">Reference proteome</keyword>
<dbReference type="InterPro" id="IPR036162">
    <property type="entry name" value="Resolvase-like_N_sf"/>
</dbReference>
<accession>A0ABP1WGZ1</accession>
<dbReference type="Gene3D" id="3.90.1750.20">
    <property type="entry name" value="Putative Large Serine Recombinase, Chain B, Domain 2"/>
    <property type="match status" value="1"/>
</dbReference>
<dbReference type="Pfam" id="PF07508">
    <property type="entry name" value="Recombinase"/>
    <property type="match status" value="1"/>
</dbReference>
<dbReference type="PROSITE" id="PS51737">
    <property type="entry name" value="RECOMBINASE_DNA_BIND"/>
    <property type="match status" value="1"/>
</dbReference>
<feature type="coiled-coil region" evidence="1">
    <location>
        <begin position="414"/>
        <end position="441"/>
    </location>
</feature>
<dbReference type="Gene3D" id="3.40.50.1390">
    <property type="entry name" value="Resolvase, N-terminal catalytic domain"/>
    <property type="match status" value="1"/>
</dbReference>
<dbReference type="InterPro" id="IPR025827">
    <property type="entry name" value="Zn_ribbon_recom_dom"/>
</dbReference>
<dbReference type="Pfam" id="PF13408">
    <property type="entry name" value="Zn_ribbon_recom"/>
    <property type="match status" value="1"/>
</dbReference>
<sequence>MVVSVVTQTHHDVPDEFKEVDKMRAWLYYRLSRDEDEEMNSLQNQRQILVDYAEQNGYEIVGESFDDNVSGMTFNRKGLGKLEIAVDEGKIDVVLVKDLSRLGRHRTQTELFIDHLRQNNVKVISVTEGIDSFNENDDLMIGFKQIFNDFYAKDISKKVKAGVRQKQKGKGLIESLPLGYKRDRNTNTVLVDDETAWIVQEVFKLYVDGYGLTTIAKKMNERGIKSPEYYQRRKLADWKPDISKKYLWVQTAVKRILTNELYIGTMVNHKTVTSKIYKTKTFIPLEEQYRHENFCEPIIDETTWKQAQFLLEQRSQINPRSQNGRNLHRYSGLIKCSDCGACFVARTRKWKGKEYVEYTCNSAHRYGKQYCTPHTVRENQLDALIEDEVRGLRETILAESERYNKIVKDWVKKKPLYERQIQQLNDKILSLRQQIEDLIIERIGDREHAQVYNNMITKREEEISAIEKRITDLKEYDKICKQRKEQLKNTTQILDEILSEGTISDINLRMLVKRIIIHQNEDKSLDIRFEMNGEFNGTVSVFIEPTEELESA</sequence>
<dbReference type="Proteomes" id="UP000027600">
    <property type="component" value="Chromosome I"/>
</dbReference>
<proteinExistence type="predicted"/>
<dbReference type="SUPFAM" id="SSF53041">
    <property type="entry name" value="Resolvase-like"/>
    <property type="match status" value="1"/>
</dbReference>
<keyword evidence="1" id="KW-0175">Coiled coil</keyword>
<dbReference type="InterPro" id="IPR006119">
    <property type="entry name" value="Resolv_N"/>
</dbReference>
<dbReference type="PROSITE" id="PS51736">
    <property type="entry name" value="RECOMBINASES_3"/>
    <property type="match status" value="1"/>
</dbReference>
<evidence type="ECO:0000256" key="1">
    <source>
        <dbReference type="SAM" id="Coils"/>
    </source>
</evidence>
<dbReference type="InterPro" id="IPR050639">
    <property type="entry name" value="SSR_resolvase"/>
</dbReference>
<dbReference type="InterPro" id="IPR038109">
    <property type="entry name" value="DNA_bind_recomb_sf"/>
</dbReference>
<dbReference type="EMBL" id="HF545616">
    <property type="protein sequence ID" value="CCO04597.1"/>
    <property type="molecule type" value="Genomic_DNA"/>
</dbReference>
<feature type="domain" description="Resolvase/invertase-type recombinase catalytic" evidence="2">
    <location>
        <begin position="24"/>
        <end position="170"/>
    </location>
</feature>
<evidence type="ECO:0000313" key="5">
    <source>
        <dbReference type="Proteomes" id="UP000027600"/>
    </source>
</evidence>
<name>A0ABP1WGZ1_9FIRM</name>